<keyword evidence="1" id="KW-0547">Nucleotide-binding</keyword>
<evidence type="ECO:0000313" key="4">
    <source>
        <dbReference type="EMBL" id="HIS74759.1"/>
    </source>
</evidence>
<dbReference type="Gene3D" id="1.10.8.60">
    <property type="match status" value="1"/>
</dbReference>
<evidence type="ECO:0000256" key="1">
    <source>
        <dbReference type="ARBA" id="ARBA00022741"/>
    </source>
</evidence>
<evidence type="ECO:0000256" key="2">
    <source>
        <dbReference type="ARBA" id="ARBA00022840"/>
    </source>
</evidence>
<reference evidence="4" key="2">
    <citation type="journal article" date="2021" name="PeerJ">
        <title>Extensive microbial diversity within the chicken gut microbiome revealed by metagenomics and culture.</title>
        <authorList>
            <person name="Gilroy R."/>
            <person name="Ravi A."/>
            <person name="Getino M."/>
            <person name="Pursley I."/>
            <person name="Horton D.L."/>
            <person name="Alikhan N.F."/>
            <person name="Baker D."/>
            <person name="Gharbi K."/>
            <person name="Hall N."/>
            <person name="Watson M."/>
            <person name="Adriaenssens E.M."/>
            <person name="Foster-Nyarko E."/>
            <person name="Jarju S."/>
            <person name="Secka A."/>
            <person name="Antonio M."/>
            <person name="Oren A."/>
            <person name="Chaudhuri R.R."/>
            <person name="La Ragione R."/>
            <person name="Hildebrand F."/>
            <person name="Pallen M.J."/>
        </authorList>
    </citation>
    <scope>NUCLEOTIDE SEQUENCE</scope>
    <source>
        <strain evidence="4">CHK152-2871</strain>
    </source>
</reference>
<dbReference type="Gene3D" id="3.40.50.300">
    <property type="entry name" value="P-loop containing nucleotide triphosphate hydrolases"/>
    <property type="match status" value="1"/>
</dbReference>
<feature type="domain" description="AAA+ ATPase" evidence="3">
    <location>
        <begin position="186"/>
        <end position="322"/>
    </location>
</feature>
<gene>
    <name evidence="4" type="ORF">IAA86_07045</name>
</gene>
<organism evidence="4 5">
    <name type="scientific">Candidatus Galligastranaerophilus intestinavium</name>
    <dbReference type="NCBI Taxonomy" id="2840836"/>
    <lineage>
        <taxon>Bacteria</taxon>
        <taxon>Candidatus Galligastranaerophilus</taxon>
    </lineage>
</organism>
<dbReference type="InterPro" id="IPR050168">
    <property type="entry name" value="AAA_ATPase_domain"/>
</dbReference>
<evidence type="ECO:0000259" key="3">
    <source>
        <dbReference type="SMART" id="SM00382"/>
    </source>
</evidence>
<keyword evidence="2 4" id="KW-0067">ATP-binding</keyword>
<name>A0A9D1FJL0_9BACT</name>
<dbReference type="InterPro" id="IPR027417">
    <property type="entry name" value="P-loop_NTPase"/>
</dbReference>
<dbReference type="SMART" id="SM00382">
    <property type="entry name" value="AAA"/>
    <property type="match status" value="1"/>
</dbReference>
<dbReference type="Proteomes" id="UP000886865">
    <property type="component" value="Unassembled WGS sequence"/>
</dbReference>
<dbReference type="Pfam" id="PF00004">
    <property type="entry name" value="AAA"/>
    <property type="match status" value="1"/>
</dbReference>
<dbReference type="GO" id="GO:0005524">
    <property type="term" value="F:ATP binding"/>
    <property type="evidence" value="ECO:0007669"/>
    <property type="project" value="UniProtKB-KW"/>
</dbReference>
<protein>
    <submittedName>
        <fullName evidence="4">ATP-binding protein</fullName>
    </submittedName>
</protein>
<dbReference type="InterPro" id="IPR003959">
    <property type="entry name" value="ATPase_AAA_core"/>
</dbReference>
<dbReference type="EMBL" id="DVJQ01000059">
    <property type="protein sequence ID" value="HIS74759.1"/>
    <property type="molecule type" value="Genomic_DNA"/>
</dbReference>
<dbReference type="PANTHER" id="PTHR23077">
    <property type="entry name" value="AAA-FAMILY ATPASE"/>
    <property type="match status" value="1"/>
</dbReference>
<dbReference type="InterPro" id="IPR003593">
    <property type="entry name" value="AAA+_ATPase"/>
</dbReference>
<dbReference type="SUPFAM" id="SSF52540">
    <property type="entry name" value="P-loop containing nucleoside triphosphate hydrolases"/>
    <property type="match status" value="1"/>
</dbReference>
<dbReference type="PANTHER" id="PTHR23077:SF171">
    <property type="entry name" value="NUCLEAR VALOSIN-CONTAINING PROTEIN-LIKE"/>
    <property type="match status" value="1"/>
</dbReference>
<sequence>MKVNPLLNNIKQISKGISFCAVNVNPKYRGNEAEDSDIITQGLKRFKKADVQDKLRRNNDRYSNLTKCRDKTESDGFWYSGQNIQQIQGEAAKKGSLAKEQTAYAKELKAIAEQNAVVVQDIERQVEAREAARIKELKRLASYRNSSYLNDKGFDRIAGYDREKEILKKYFISQIENEKRGQKAIVPNAVLFFGPKGNGKTTFATAFAEEIGCERPIKILTLGANIPSICEKFHKNLLSAAKKAEEVYQQTGNRQVIFIDEIINIANDKSTILPELEDFIVNCADKYHCIVFAATNYPLNIALPIDTNENIFPYIVSVDPPDLEDKAKILQYYLRDKLSEPAEPRDFIEMAQMLKGKEDSEMGAYSIAKIKEIVTDDNPSMTTIEEVKQRIAKSSPNISANSLEDFYDARIKLMQNEVI</sequence>
<evidence type="ECO:0000313" key="5">
    <source>
        <dbReference type="Proteomes" id="UP000886865"/>
    </source>
</evidence>
<proteinExistence type="predicted"/>
<reference evidence="4" key="1">
    <citation type="submission" date="2020-10" db="EMBL/GenBank/DDBJ databases">
        <authorList>
            <person name="Gilroy R."/>
        </authorList>
    </citation>
    <scope>NUCLEOTIDE SEQUENCE</scope>
    <source>
        <strain evidence="4">CHK152-2871</strain>
    </source>
</reference>
<comment type="caution">
    <text evidence="4">The sequence shown here is derived from an EMBL/GenBank/DDBJ whole genome shotgun (WGS) entry which is preliminary data.</text>
</comment>
<dbReference type="AlphaFoldDB" id="A0A9D1FJL0"/>
<dbReference type="GO" id="GO:0016887">
    <property type="term" value="F:ATP hydrolysis activity"/>
    <property type="evidence" value="ECO:0007669"/>
    <property type="project" value="InterPro"/>
</dbReference>
<accession>A0A9D1FJL0</accession>